<sequence length="275" mass="29512">MAGLFRLAVLGAALWVTAAIGATAADCGSPDQPCTLAGGSYHMAVPEGSVPRGIVMHLHGGGASGQAMLTSDLGKEAVARGYVLIAPNGEHPENRWTRDWSVDAGNMDFERDDIAFLNAVLADARSRTGMSDAPVYLAGFSRGASMVWNMACKQPDFALAYAPLAGAFWEPLPRDCAAPVRLFHTHGWADRTVPLEGRSFRKGAVVQGDVWAALALLRRVNGCDNRQPDDSQTTDGLWTRDWRDCAGAPIRLQLHRGGHGAPEGWGDAVMDWFEN</sequence>
<keyword evidence="1 3" id="KW-0732">Signal</keyword>
<dbReference type="AlphaFoldDB" id="A0A1I0J7X9"/>
<dbReference type="InterPro" id="IPR029058">
    <property type="entry name" value="AB_hydrolase_fold"/>
</dbReference>
<dbReference type="Gene3D" id="3.40.50.1820">
    <property type="entry name" value="alpha/beta hydrolase"/>
    <property type="match status" value="1"/>
</dbReference>
<dbReference type="RefSeq" id="WP_090737925.1">
    <property type="nucleotide sequence ID" value="NZ_FOHO01000022.1"/>
</dbReference>
<dbReference type="PANTHER" id="PTHR43037:SF5">
    <property type="entry name" value="FERULOYL ESTERASE"/>
    <property type="match status" value="1"/>
</dbReference>
<evidence type="ECO:0000256" key="2">
    <source>
        <dbReference type="ARBA" id="ARBA00022801"/>
    </source>
</evidence>
<name>A0A1I0J7X9_9RHOB</name>
<dbReference type="GO" id="GO:0016787">
    <property type="term" value="F:hydrolase activity"/>
    <property type="evidence" value="ECO:0007669"/>
    <property type="project" value="UniProtKB-KW"/>
</dbReference>
<evidence type="ECO:0000313" key="5">
    <source>
        <dbReference type="Proteomes" id="UP000199180"/>
    </source>
</evidence>
<reference evidence="4 5" key="1">
    <citation type="submission" date="2016-10" db="EMBL/GenBank/DDBJ databases">
        <authorList>
            <person name="de Groot N.N."/>
        </authorList>
    </citation>
    <scope>NUCLEOTIDE SEQUENCE [LARGE SCALE GENOMIC DNA]</scope>
    <source>
        <strain evidence="4 5">DSM 17862</strain>
    </source>
</reference>
<feature type="chain" id="PRO_5011749723" evidence="3">
    <location>
        <begin position="25"/>
        <end position="275"/>
    </location>
</feature>
<dbReference type="SUPFAM" id="SSF53474">
    <property type="entry name" value="alpha/beta-Hydrolases"/>
    <property type="match status" value="1"/>
</dbReference>
<organism evidence="4 5">
    <name type="scientific">Paracoccus homiensis</name>
    <dbReference type="NCBI Taxonomy" id="364199"/>
    <lineage>
        <taxon>Bacteria</taxon>
        <taxon>Pseudomonadati</taxon>
        <taxon>Pseudomonadota</taxon>
        <taxon>Alphaproteobacteria</taxon>
        <taxon>Rhodobacterales</taxon>
        <taxon>Paracoccaceae</taxon>
        <taxon>Paracoccus</taxon>
    </lineage>
</organism>
<dbReference type="PANTHER" id="PTHR43037">
    <property type="entry name" value="UNNAMED PRODUCT-RELATED"/>
    <property type="match status" value="1"/>
</dbReference>
<keyword evidence="5" id="KW-1185">Reference proteome</keyword>
<gene>
    <name evidence="4" type="ORF">SAMN04489858_12241</name>
</gene>
<dbReference type="InterPro" id="IPR050955">
    <property type="entry name" value="Plant_Biomass_Hydrol_Est"/>
</dbReference>
<evidence type="ECO:0000313" key="4">
    <source>
        <dbReference type="EMBL" id="SEU06001.1"/>
    </source>
</evidence>
<dbReference type="STRING" id="364199.SAMN04489858_12241"/>
<protein>
    <submittedName>
        <fullName evidence="4">Polyhydroxybutyrate depolymerase</fullName>
    </submittedName>
</protein>
<keyword evidence="2" id="KW-0378">Hydrolase</keyword>
<accession>A0A1I0J7X9</accession>
<dbReference type="OrthoDB" id="9805640at2"/>
<evidence type="ECO:0000256" key="3">
    <source>
        <dbReference type="SAM" id="SignalP"/>
    </source>
</evidence>
<dbReference type="Proteomes" id="UP000199180">
    <property type="component" value="Unassembled WGS sequence"/>
</dbReference>
<feature type="signal peptide" evidence="3">
    <location>
        <begin position="1"/>
        <end position="24"/>
    </location>
</feature>
<evidence type="ECO:0000256" key="1">
    <source>
        <dbReference type="ARBA" id="ARBA00022729"/>
    </source>
</evidence>
<proteinExistence type="predicted"/>
<dbReference type="EMBL" id="FOHO01000022">
    <property type="protein sequence ID" value="SEU06001.1"/>
    <property type="molecule type" value="Genomic_DNA"/>
</dbReference>